<reference evidence="1 2" key="1">
    <citation type="submission" date="2018-06" db="EMBL/GenBank/DDBJ databases">
        <title>Freshwater and sediment microbial communities from various areas in North America, analyzing microbe dynamics in response to fracking.</title>
        <authorList>
            <person name="Lamendella R."/>
        </authorList>
    </citation>
    <scope>NUCLEOTIDE SEQUENCE [LARGE SCALE GENOMIC DNA]</scope>
    <source>
        <strain evidence="1 2">99A</strain>
    </source>
</reference>
<evidence type="ECO:0000313" key="1">
    <source>
        <dbReference type="EMBL" id="RAS55261.1"/>
    </source>
</evidence>
<name>A0A329DWU9_VIBDI</name>
<comment type="caution">
    <text evidence="1">The sequence shown here is derived from an EMBL/GenBank/DDBJ whole genome shotgun (WGS) entry which is preliminary data.</text>
</comment>
<dbReference type="Proteomes" id="UP000248729">
    <property type="component" value="Unassembled WGS sequence"/>
</dbReference>
<sequence length="62" mass="7294">MDLVELLGQEQFTTQEFINHWESHFHEALTVDEANDVLNKEFQLVLCEANQNCIWIKKTKSS</sequence>
<protein>
    <submittedName>
        <fullName evidence="1">Uncharacterized protein</fullName>
    </submittedName>
</protein>
<accession>A0A329DWU9</accession>
<gene>
    <name evidence="1" type="ORF">DET48_14712</name>
</gene>
<proteinExistence type="predicted"/>
<dbReference type="EMBL" id="QLTR01000047">
    <property type="protein sequence ID" value="RAS55261.1"/>
    <property type="molecule type" value="Genomic_DNA"/>
</dbReference>
<evidence type="ECO:0000313" key="2">
    <source>
        <dbReference type="Proteomes" id="UP000248729"/>
    </source>
</evidence>
<dbReference type="AlphaFoldDB" id="A0A329DWU9"/>
<organism evidence="1 2">
    <name type="scientific">Vibrio diazotrophicus</name>
    <dbReference type="NCBI Taxonomy" id="685"/>
    <lineage>
        <taxon>Bacteria</taxon>
        <taxon>Pseudomonadati</taxon>
        <taxon>Pseudomonadota</taxon>
        <taxon>Gammaproteobacteria</taxon>
        <taxon>Vibrionales</taxon>
        <taxon>Vibrionaceae</taxon>
        <taxon>Vibrio</taxon>
    </lineage>
</organism>